<organism evidence="2 3">
    <name type="scientific">Drosophila pseudoobscura pseudoobscura</name>
    <name type="common">Fruit fly</name>
    <dbReference type="NCBI Taxonomy" id="46245"/>
    <lineage>
        <taxon>Eukaryota</taxon>
        <taxon>Metazoa</taxon>
        <taxon>Ecdysozoa</taxon>
        <taxon>Arthropoda</taxon>
        <taxon>Hexapoda</taxon>
        <taxon>Insecta</taxon>
        <taxon>Pterygota</taxon>
        <taxon>Neoptera</taxon>
        <taxon>Endopterygota</taxon>
        <taxon>Diptera</taxon>
        <taxon>Brachycera</taxon>
        <taxon>Muscomorpha</taxon>
        <taxon>Ephydroidea</taxon>
        <taxon>Drosophilidae</taxon>
        <taxon>Drosophila</taxon>
        <taxon>Sophophora</taxon>
    </lineage>
</organism>
<feature type="compositionally biased region" description="Polar residues" evidence="1">
    <location>
        <begin position="59"/>
        <end position="74"/>
    </location>
</feature>
<reference evidence="3" key="2">
    <citation type="submission" date="2025-08" db="UniProtKB">
        <authorList>
            <consortium name="RefSeq"/>
        </authorList>
    </citation>
    <scope>IDENTIFICATION</scope>
    <source>
        <strain evidence="3">MV-25-SWS-2005</strain>
        <tissue evidence="3">Whole body</tissue>
    </source>
</reference>
<reference evidence="2" key="1">
    <citation type="submission" date="2024-06" db="UniProtKB">
        <authorList>
            <consortium name="RefSeq"/>
        </authorList>
    </citation>
    <scope>NUCLEOTIDE SEQUENCE [LARGE SCALE GENOMIC DNA]</scope>
    <source>
        <strain evidence="2">MV2-25</strain>
    </source>
</reference>
<evidence type="ECO:0000256" key="1">
    <source>
        <dbReference type="SAM" id="MobiDB-lite"/>
    </source>
</evidence>
<proteinExistence type="predicted"/>
<feature type="region of interest" description="Disordered" evidence="1">
    <location>
        <begin position="305"/>
        <end position="347"/>
    </location>
</feature>
<dbReference type="InParanoid" id="A0A6I8V3V5"/>
<feature type="region of interest" description="Disordered" evidence="1">
    <location>
        <begin position="570"/>
        <end position="599"/>
    </location>
</feature>
<protein>
    <submittedName>
        <fullName evidence="3">Uncharacterized protein</fullName>
    </submittedName>
</protein>
<feature type="compositionally biased region" description="Polar residues" evidence="1">
    <location>
        <begin position="34"/>
        <end position="46"/>
    </location>
</feature>
<accession>A0A6I8V3V5</accession>
<dbReference type="Proteomes" id="UP000001819">
    <property type="component" value="Chromosome 3"/>
</dbReference>
<dbReference type="AlphaFoldDB" id="A0A6I8V3V5"/>
<gene>
    <name evidence="3" type="primary">LOC6898105</name>
</gene>
<evidence type="ECO:0000313" key="2">
    <source>
        <dbReference type="Proteomes" id="UP000001819"/>
    </source>
</evidence>
<keyword evidence="2" id="KW-1185">Reference proteome</keyword>
<feature type="region of interest" description="Disordered" evidence="1">
    <location>
        <begin position="29"/>
        <end position="74"/>
    </location>
</feature>
<name>A0A6I8V3V5_DROPS</name>
<feature type="compositionally biased region" description="Low complexity" evidence="1">
    <location>
        <begin position="318"/>
        <end position="329"/>
    </location>
</feature>
<evidence type="ECO:0000313" key="3">
    <source>
        <dbReference type="RefSeq" id="XP_002138185.3"/>
    </source>
</evidence>
<feature type="compositionally biased region" description="Pro residues" evidence="1">
    <location>
        <begin position="308"/>
        <end position="317"/>
    </location>
</feature>
<dbReference type="RefSeq" id="XP_002138185.3">
    <property type="nucleotide sequence ID" value="XM_002138149.3"/>
</dbReference>
<sequence>MTYDCNMERIRLRGLAEAQPQARAGRVPFHLQPHTAQYPPTAQIQGRSGGSLRKAAFDQRTTASGRANSSAPSFKSKQLVTALAVASAQTAAPGAPALRPAKAPAGGKMTREFLPRVAGLARRGQLPPTQVNQFKTSLARSGPNKKMPRTVVQNLRVLENRTATTCGSGDASDLIDQISERHAEWMAEMPKSSFTYFGRTDNDVNAPLMEDHFPDGRTTRRGSTFSEKTHDVAFNLASGPEKSEVPIPSASLVASDQAAVDAFAESYQKLVVGHNHLKKKLAKLTLLNRWGANIQCIIDPLEDAEGGGPPPILPTPAKPSTKTTTNAKANEAKVKEEQDYESSSSYYTPPTSFRSISRIHQRLTIRKMELRHVTGEAMVMQECRTFARVQTFGVIEEYSLNLNSIMNAMNPEPDPDPNSDPYTEKDQEIILLPTPVPAADSNAAPCGAGAGAYSDIIQQMNTMCRIAHEKMVKNANNDKEKDIWAQFFTEMGPRFIRSASTGNRETEIPSCEFLDLLHSRAPMHSMLTCLTSNGISTQAPEYEGENGWTSTMVERLLVTALSSLPIPIKVHTGTQTEMPEDQPRPTTPRRSGPKATRQVTVDKKGVEVFKRVLVGTTQMLLFIMLIVACSYPEIRCLPN</sequence>
<dbReference type="KEGG" id="dpo:6898105"/>